<dbReference type="Proteomes" id="UP000245626">
    <property type="component" value="Unassembled WGS sequence"/>
</dbReference>
<protein>
    <submittedName>
        <fullName evidence="1">Uncharacterized protein</fullName>
    </submittedName>
</protein>
<evidence type="ECO:0000313" key="1">
    <source>
        <dbReference type="EMBL" id="PWN49692.1"/>
    </source>
</evidence>
<sequence>MEPATQADLQQQIVHSPGLTRIAYAPKSSGVDRIITSGDDFLVRLLPTDPNDLEARPLVIEDSTQPVTWIDVDSQHLVVASEDGCVRLYRHLPDPSAPPPIDGVSSFATSLQSILRRESLPVRCVAIEKAVPRSKSPRVVICSDELIIRIVEVADPRKITLLTGHQRGLRSASWSPVAPLLVTCSTDGSARVWDLATHEPDCIKVIDGILPASKPDSEVASIACWHPSGNFFVFPSKAHEIVMISASTSATGSSPTGPLWVRTGSFSASDCGAVPTPSGSISSLAFCPNGRYLAVGTSDGQVTVWETSTRKALRAKRADALVTSISWHPSKDVLAWTDNSGGLTRWTNVMGPNYPSPFEEIDFGLPKQNAQNGVSGLRKARDAVDDIFEGTGIEGDDDDEIMADREEDAEAGDGIREFVVDDVGHGDYNEDSGSGHRRGARAYDRAGGGLPSTRPQPAFQPNATPMRAQRRYLAFNMLGTVTAVDQDTHQTVSFESFDTAARRNFRITDHHHFSMASLNHHGVLFACKKQEDNPSSIYFKPFETWNNSGADWSLGLPVGEEVEALAMGGGRVVNGSSKDSLSQNDVQGQGIAVVATSKGYLRFFSASGMQLYIWALGHSVVTMVAGSRSLLVVHRANGGAFDGYQNLGYSLIELSTFTAIQEGSLPIGKNLTITWAGFNEQEVPGIFDSAGTLFTLDRAFRARQGRWVPSLDTKASGAASDHLANGSGGSRLRHWPVGLTSTQLMVVFVKGGRTYPEPDGTRHLIQELELHLPFINRDTGAGQHEEKSLRDSLLSSTIRDAHYAGVEDGGDSPDPSALEMSADKSLLQLIQLACKADKHARALDAARNLHSGRTLDAALQIAAFFHLPSLAERLTALKPLIEEKRERQEDEASRWCEPDLRGGPLYSYGGSTTSPSGGSRVLVQGSQDSNFLTPSKRAASRAALKEDFEPRSVTKQPRRSIGSSALAQSVRRERSAAALTPTSVVAGSSNGSTWNEESSPSRDEGSSLRDDERGESRLLADKDMNGGEEEREEAKSSTPCEDSRWRGEKRNSSAAAAATGLFSADEGGGINRDSEQGTRKDDPPNPIKIGSLNPFAPKPAGKANPFARTQGTVRDNRSMHKSNSFFERVDAVTQNGSSTNHEGSVGGGRRGGATSASAAAGRAKSVKQSTLLGFSSSSDKGGKKNSTTTTTGSLTGPSGEEEAEEEEAGVNHPTSTPAFGETQYEDEDGEESLRATLRKAAEEEEMGNRLQETLYPDEEESETPGS</sequence>
<reference evidence="1 2" key="1">
    <citation type="journal article" date="2018" name="Mol. Biol. Evol.">
        <title>Broad Genomic Sampling Reveals a Smut Pathogenic Ancestry of the Fungal Clade Ustilaginomycotina.</title>
        <authorList>
            <person name="Kijpornyongpan T."/>
            <person name="Mondo S.J."/>
            <person name="Barry K."/>
            <person name="Sandor L."/>
            <person name="Lee J."/>
            <person name="Lipzen A."/>
            <person name="Pangilinan J."/>
            <person name="LaButti K."/>
            <person name="Hainaut M."/>
            <person name="Henrissat B."/>
            <person name="Grigoriev I.V."/>
            <person name="Spatafora J.W."/>
            <person name="Aime M.C."/>
        </authorList>
    </citation>
    <scope>NUCLEOTIDE SEQUENCE [LARGE SCALE GENOMIC DNA]</scope>
    <source>
        <strain evidence="1 2">SA 807</strain>
    </source>
</reference>
<proteinExistence type="predicted"/>
<dbReference type="EMBL" id="KZ820017">
    <property type="protein sequence ID" value="PWN49692.1"/>
    <property type="molecule type" value="Genomic_DNA"/>
</dbReference>
<name>A0ACD0NVB2_9BASI</name>
<organism evidence="1 2">
    <name type="scientific">Violaceomyces palustris</name>
    <dbReference type="NCBI Taxonomy" id="1673888"/>
    <lineage>
        <taxon>Eukaryota</taxon>
        <taxon>Fungi</taxon>
        <taxon>Dikarya</taxon>
        <taxon>Basidiomycota</taxon>
        <taxon>Ustilaginomycotina</taxon>
        <taxon>Ustilaginomycetes</taxon>
        <taxon>Violaceomycetales</taxon>
        <taxon>Violaceomycetaceae</taxon>
        <taxon>Violaceomyces</taxon>
    </lineage>
</organism>
<evidence type="ECO:0000313" key="2">
    <source>
        <dbReference type="Proteomes" id="UP000245626"/>
    </source>
</evidence>
<accession>A0ACD0NVB2</accession>
<gene>
    <name evidence="1" type="ORF">IE53DRAFT_380356</name>
</gene>
<keyword evidence="2" id="KW-1185">Reference proteome</keyword>